<organism evidence="8 9">
    <name type="scientific">Spinacia oleracea</name>
    <name type="common">Spinach</name>
    <dbReference type="NCBI Taxonomy" id="3562"/>
    <lineage>
        <taxon>Eukaryota</taxon>
        <taxon>Viridiplantae</taxon>
        <taxon>Streptophyta</taxon>
        <taxon>Embryophyta</taxon>
        <taxon>Tracheophyta</taxon>
        <taxon>Spermatophyta</taxon>
        <taxon>Magnoliopsida</taxon>
        <taxon>eudicotyledons</taxon>
        <taxon>Gunneridae</taxon>
        <taxon>Pentapetalae</taxon>
        <taxon>Caryophyllales</taxon>
        <taxon>Chenopodiaceae</taxon>
        <taxon>Chenopodioideae</taxon>
        <taxon>Anserineae</taxon>
        <taxon>Spinacia</taxon>
    </lineage>
</organism>
<evidence type="ECO:0000256" key="4">
    <source>
        <dbReference type="ARBA" id="ARBA00050501"/>
    </source>
</evidence>
<evidence type="ECO:0000256" key="6">
    <source>
        <dbReference type="RuleBase" id="RU000507"/>
    </source>
</evidence>
<dbReference type="GO" id="GO:0005739">
    <property type="term" value="C:mitochondrion"/>
    <property type="evidence" value="ECO:0000318"/>
    <property type="project" value="GO_Central"/>
</dbReference>
<dbReference type="InterPro" id="IPR001307">
    <property type="entry name" value="Thiosulphate_STrfase_CS"/>
</dbReference>
<feature type="domain" description="Rhodanese" evidence="7">
    <location>
        <begin position="94"/>
        <end position="211"/>
    </location>
</feature>
<dbReference type="CDD" id="cd01449">
    <property type="entry name" value="TST_Repeat_2"/>
    <property type="match status" value="1"/>
</dbReference>
<comment type="catalytic activity">
    <reaction evidence="4">
        <text>2-oxo-3-sulfanylpropanoate + [thioredoxin]-dithiol = [thioredoxin]-disulfide + hydrogen sulfide + pyruvate + H(+)</text>
        <dbReference type="Rhea" id="RHEA:21740"/>
        <dbReference type="Rhea" id="RHEA-COMP:10698"/>
        <dbReference type="Rhea" id="RHEA-COMP:10700"/>
        <dbReference type="ChEBI" id="CHEBI:15361"/>
        <dbReference type="ChEBI" id="CHEBI:15378"/>
        <dbReference type="ChEBI" id="CHEBI:29919"/>
        <dbReference type="ChEBI" id="CHEBI:29950"/>
        <dbReference type="ChEBI" id="CHEBI:50058"/>
        <dbReference type="ChEBI" id="CHEBI:57678"/>
        <dbReference type="EC" id="2.8.1.2"/>
    </reaction>
</comment>
<dbReference type="GO" id="GO:0016784">
    <property type="term" value="F:3-mercaptopyruvate sulfurtransferase activity"/>
    <property type="evidence" value="ECO:0000318"/>
    <property type="project" value="GO_Central"/>
</dbReference>
<dbReference type="InterPro" id="IPR036873">
    <property type="entry name" value="Rhodanese-like_dom_sf"/>
</dbReference>
<dbReference type="PANTHER" id="PTHR11364">
    <property type="entry name" value="THIOSULFATE SULFERTANSFERASE"/>
    <property type="match status" value="1"/>
</dbReference>
<dbReference type="PROSITE" id="PS50206">
    <property type="entry name" value="RHODANESE_3"/>
    <property type="match status" value="2"/>
</dbReference>
<feature type="domain" description="Rhodanese" evidence="7">
    <location>
        <begin position="262"/>
        <end position="376"/>
    </location>
</feature>
<comment type="catalytic activity">
    <reaction evidence="3">
        <text>thiosulfate + hydrogen cyanide = thiocyanate + sulfite + 2 H(+)</text>
        <dbReference type="Rhea" id="RHEA:16881"/>
        <dbReference type="ChEBI" id="CHEBI:15378"/>
        <dbReference type="ChEBI" id="CHEBI:17359"/>
        <dbReference type="ChEBI" id="CHEBI:18022"/>
        <dbReference type="ChEBI" id="CHEBI:18407"/>
        <dbReference type="ChEBI" id="CHEBI:33542"/>
        <dbReference type="EC" id="2.8.1.1"/>
    </reaction>
</comment>
<dbReference type="InterPro" id="IPR001763">
    <property type="entry name" value="Rhodanese-like_dom"/>
</dbReference>
<evidence type="ECO:0000313" key="8">
    <source>
        <dbReference type="Proteomes" id="UP000813463"/>
    </source>
</evidence>
<protein>
    <recommendedName>
        <fullName evidence="6">Sulfurtransferase</fullName>
    </recommendedName>
</protein>
<gene>
    <name evidence="9" type="primary">LOC110804417</name>
</gene>
<dbReference type="PROSITE" id="PS00380">
    <property type="entry name" value="RHODANESE_1"/>
    <property type="match status" value="1"/>
</dbReference>
<dbReference type="KEGG" id="soe:110804417"/>
<keyword evidence="2" id="KW-0677">Repeat</keyword>
<reference evidence="9" key="2">
    <citation type="submission" date="2025-08" db="UniProtKB">
        <authorList>
            <consortium name="RefSeq"/>
        </authorList>
    </citation>
    <scope>IDENTIFICATION</scope>
    <source>
        <tissue evidence="9">Leaf</tissue>
    </source>
</reference>
<proteinExistence type="predicted"/>
<dbReference type="NCBIfam" id="NF008557">
    <property type="entry name" value="PRK11493.1"/>
    <property type="match status" value="1"/>
</dbReference>
<dbReference type="PROSITE" id="PS00683">
    <property type="entry name" value="RHODANESE_2"/>
    <property type="match status" value="1"/>
</dbReference>
<evidence type="ECO:0000256" key="1">
    <source>
        <dbReference type="ARBA" id="ARBA00022679"/>
    </source>
</evidence>
<sequence length="379" mass="41624">MASAIFTRILFNNRFLHSSSLSLLLKPRSSSQFFHTRAFGLGSKGLGCCNTLQRRHWVRCVVSSTNSGVKSYCTQTMSTSEPVVSVEWLHANLRQPDIKVVDASWYMPDEQRNPIQEYQVAHIPGALFFDVDGIADQTTNLPHMLPSEEAFAAAVSALGIENKDGVVVYDGKGIFSAARVWWMFRVFGHERIWVLDGGLPRWRALGYDVESSASGDAILKASAASEAIEKAYHGQQLGPITFQTKFQPHLAWTLDQVRNNIEKKTYQLIDARSKARFDGSAPEPRKGIRSGHVPGSKCVPFPKMLDSSGTLLSGDQLKENFEQEGISLDQPIVTSCGTGITACVLALGLHRLGKADVAVYDGSWTEWGGKSDTPVEASC</sequence>
<dbReference type="Gene3D" id="3.40.250.10">
    <property type="entry name" value="Rhodanese-like domain"/>
    <property type="match status" value="2"/>
</dbReference>
<evidence type="ECO:0000256" key="2">
    <source>
        <dbReference type="ARBA" id="ARBA00022737"/>
    </source>
</evidence>
<dbReference type="OrthoDB" id="270167at2759"/>
<dbReference type="RefSeq" id="XP_021865701.1">
    <property type="nucleotide sequence ID" value="XM_022010009.2"/>
</dbReference>
<dbReference type="GO" id="GO:0004792">
    <property type="term" value="F:thiosulfate-cyanide sulfurtransferase activity"/>
    <property type="evidence" value="ECO:0000318"/>
    <property type="project" value="GO_Central"/>
</dbReference>
<dbReference type="InterPro" id="IPR045078">
    <property type="entry name" value="TST/MPST-like"/>
</dbReference>
<dbReference type="AlphaFoldDB" id="A0A9R0JD83"/>
<dbReference type="Pfam" id="PF00581">
    <property type="entry name" value="Rhodanese"/>
    <property type="match status" value="2"/>
</dbReference>
<dbReference type="SMART" id="SM00450">
    <property type="entry name" value="RHOD"/>
    <property type="match status" value="2"/>
</dbReference>
<name>A0A9R0JD83_SPIOL</name>
<comment type="function">
    <text evidence="5">Catalyzes the transfer of a sulfur ion from a donor to cyanide or to other thiol compounds. Substrate preference is 3-mercaptopyruvate &gt; thiosulfate. Involved in embryo and seed development.</text>
</comment>
<reference evidence="8" key="1">
    <citation type="journal article" date="2021" name="Nat. Commun.">
        <title>Genomic analyses provide insights into spinach domestication and the genetic basis of agronomic traits.</title>
        <authorList>
            <person name="Cai X."/>
            <person name="Sun X."/>
            <person name="Xu C."/>
            <person name="Sun H."/>
            <person name="Wang X."/>
            <person name="Ge C."/>
            <person name="Zhang Z."/>
            <person name="Wang Q."/>
            <person name="Fei Z."/>
            <person name="Jiao C."/>
            <person name="Wang Q."/>
        </authorList>
    </citation>
    <scope>NUCLEOTIDE SEQUENCE [LARGE SCALE GENOMIC DNA]</scope>
    <source>
        <strain evidence="8">cv. Varoflay</strain>
    </source>
</reference>
<dbReference type="CDD" id="cd01448">
    <property type="entry name" value="TST_Repeat_1"/>
    <property type="match status" value="1"/>
</dbReference>
<dbReference type="FunFam" id="3.40.250.10:FF:000001">
    <property type="entry name" value="Sulfurtransferase"/>
    <property type="match status" value="1"/>
</dbReference>
<evidence type="ECO:0000256" key="3">
    <source>
        <dbReference type="ARBA" id="ARBA00047549"/>
    </source>
</evidence>
<dbReference type="SUPFAM" id="SSF52821">
    <property type="entry name" value="Rhodanese/Cell cycle control phosphatase"/>
    <property type="match status" value="2"/>
</dbReference>
<dbReference type="GeneID" id="110804417"/>
<dbReference type="PANTHER" id="PTHR11364:SF27">
    <property type="entry name" value="SULFURTRANSFERASE"/>
    <property type="match status" value="1"/>
</dbReference>
<accession>A0A9R0JD83</accession>
<keyword evidence="1 6" id="KW-0808">Transferase</keyword>
<dbReference type="FunFam" id="3.40.250.10:FF:000019">
    <property type="entry name" value="Sulfurtransferase"/>
    <property type="match status" value="1"/>
</dbReference>
<evidence type="ECO:0000259" key="7">
    <source>
        <dbReference type="PROSITE" id="PS50206"/>
    </source>
</evidence>
<dbReference type="GO" id="GO:0009793">
    <property type="term" value="P:embryo development ending in seed dormancy"/>
    <property type="evidence" value="ECO:0007669"/>
    <property type="project" value="UniProtKB-ARBA"/>
</dbReference>
<dbReference type="Proteomes" id="UP000813463">
    <property type="component" value="Chromosome 1"/>
</dbReference>
<keyword evidence="8" id="KW-1185">Reference proteome</keyword>
<evidence type="ECO:0000313" key="9">
    <source>
        <dbReference type="RefSeq" id="XP_021865701.1"/>
    </source>
</evidence>
<evidence type="ECO:0000256" key="5">
    <source>
        <dbReference type="ARBA" id="ARBA00054064"/>
    </source>
</evidence>